<dbReference type="GO" id="GO:0003723">
    <property type="term" value="F:RNA binding"/>
    <property type="evidence" value="ECO:0007669"/>
    <property type="project" value="InterPro"/>
</dbReference>
<reference evidence="2 3" key="1">
    <citation type="submission" date="2020-07" db="EMBL/GenBank/DDBJ databases">
        <title>Sequencing the genomes of 1000 actinobacteria strains.</title>
        <authorList>
            <person name="Klenk H.-P."/>
        </authorList>
    </citation>
    <scope>NUCLEOTIDE SEQUENCE [LARGE SCALE GENOMIC DNA]</scope>
    <source>
        <strain evidence="2 3">DSM 23987</strain>
    </source>
</reference>
<proteinExistence type="predicted"/>
<evidence type="ECO:0000313" key="3">
    <source>
        <dbReference type="Proteomes" id="UP000573599"/>
    </source>
</evidence>
<name>A0A852WSH8_9MICO</name>
<dbReference type="SUPFAM" id="SSF52172">
    <property type="entry name" value="CheY-like"/>
    <property type="match status" value="1"/>
</dbReference>
<evidence type="ECO:0000313" key="2">
    <source>
        <dbReference type="EMBL" id="NYG08172.1"/>
    </source>
</evidence>
<dbReference type="InterPro" id="IPR036388">
    <property type="entry name" value="WH-like_DNA-bd_sf"/>
</dbReference>
<dbReference type="Gene3D" id="1.10.10.10">
    <property type="entry name" value="Winged helix-like DNA-binding domain superfamily/Winged helix DNA-binding domain"/>
    <property type="match status" value="1"/>
</dbReference>
<gene>
    <name evidence="2" type="ORF">BJ986_002659</name>
</gene>
<dbReference type="Pfam" id="PF03861">
    <property type="entry name" value="ANTAR"/>
    <property type="match status" value="1"/>
</dbReference>
<dbReference type="InterPro" id="IPR011006">
    <property type="entry name" value="CheY-like_superfamily"/>
</dbReference>
<accession>A0A852WSH8</accession>
<protein>
    <recommendedName>
        <fullName evidence="1">ANTAR domain-containing protein</fullName>
    </recommendedName>
</protein>
<dbReference type="EMBL" id="JACCAB010000001">
    <property type="protein sequence ID" value="NYG08172.1"/>
    <property type="molecule type" value="Genomic_DNA"/>
</dbReference>
<evidence type="ECO:0000259" key="1">
    <source>
        <dbReference type="PROSITE" id="PS50921"/>
    </source>
</evidence>
<comment type="caution">
    <text evidence="2">The sequence shown here is derived from an EMBL/GenBank/DDBJ whole genome shotgun (WGS) entry which is preliminary data.</text>
</comment>
<dbReference type="InterPro" id="IPR005561">
    <property type="entry name" value="ANTAR"/>
</dbReference>
<dbReference type="AlphaFoldDB" id="A0A852WSH8"/>
<feature type="domain" description="ANTAR" evidence="1">
    <location>
        <begin position="70"/>
        <end position="133"/>
    </location>
</feature>
<dbReference type="Proteomes" id="UP000573599">
    <property type="component" value="Unassembled WGS sequence"/>
</dbReference>
<organism evidence="2 3">
    <name type="scientific">Pedococcus badiiscoriae</name>
    <dbReference type="NCBI Taxonomy" id="642776"/>
    <lineage>
        <taxon>Bacteria</taxon>
        <taxon>Bacillati</taxon>
        <taxon>Actinomycetota</taxon>
        <taxon>Actinomycetes</taxon>
        <taxon>Micrococcales</taxon>
        <taxon>Intrasporangiaceae</taxon>
        <taxon>Pedococcus</taxon>
    </lineage>
</organism>
<dbReference type="PROSITE" id="PS50921">
    <property type="entry name" value="ANTAR"/>
    <property type="match status" value="1"/>
</dbReference>
<dbReference type="SMART" id="SM01012">
    <property type="entry name" value="ANTAR"/>
    <property type="match status" value="1"/>
</dbReference>
<keyword evidence="3" id="KW-1185">Reference proteome</keyword>
<sequence length="144" mass="15858">MNPMKDETFDELREAIARNRADIDALQAGAEAASARADSYDERVTQQDARINDLAARFDLDREVIAQLRAEGLLHEEHAAHLEHALRGSRRIGAAIGIVMATGELDEAEAFRFLNKVSMDTNRKLSVIATEVVDKRDVSVLTGG</sequence>